<proteinExistence type="predicted"/>
<dbReference type="EMBL" id="JBJKFK010001494">
    <property type="protein sequence ID" value="KAL3312950.1"/>
    <property type="molecule type" value="Genomic_DNA"/>
</dbReference>
<keyword evidence="2" id="KW-1185">Reference proteome</keyword>
<evidence type="ECO:0000313" key="1">
    <source>
        <dbReference type="EMBL" id="KAL3312950.1"/>
    </source>
</evidence>
<dbReference type="AlphaFoldDB" id="A0ABD2PZX4"/>
<evidence type="ECO:0000313" key="2">
    <source>
        <dbReference type="Proteomes" id="UP001626550"/>
    </source>
</evidence>
<accession>A0ABD2PZX4</accession>
<reference evidence="1 2" key="1">
    <citation type="submission" date="2024-11" db="EMBL/GenBank/DDBJ databases">
        <title>Adaptive evolution of stress response genes in parasites aligns with host niche diversity.</title>
        <authorList>
            <person name="Hahn C."/>
            <person name="Resl P."/>
        </authorList>
    </citation>
    <scope>NUCLEOTIDE SEQUENCE [LARGE SCALE GENOMIC DNA]</scope>
    <source>
        <strain evidence="1">EGGRZ-B1_66</strain>
        <tissue evidence="1">Body</tissue>
    </source>
</reference>
<gene>
    <name evidence="1" type="ORF">Ciccas_008456</name>
</gene>
<dbReference type="Proteomes" id="UP001626550">
    <property type="component" value="Unassembled WGS sequence"/>
</dbReference>
<organism evidence="1 2">
    <name type="scientific">Cichlidogyrus casuarinus</name>
    <dbReference type="NCBI Taxonomy" id="1844966"/>
    <lineage>
        <taxon>Eukaryota</taxon>
        <taxon>Metazoa</taxon>
        <taxon>Spiralia</taxon>
        <taxon>Lophotrochozoa</taxon>
        <taxon>Platyhelminthes</taxon>
        <taxon>Monogenea</taxon>
        <taxon>Monopisthocotylea</taxon>
        <taxon>Dactylogyridea</taxon>
        <taxon>Ancyrocephalidae</taxon>
        <taxon>Cichlidogyrus</taxon>
    </lineage>
</organism>
<name>A0ABD2PZX4_9PLAT</name>
<comment type="caution">
    <text evidence="1">The sequence shown here is derived from an EMBL/GenBank/DDBJ whole genome shotgun (WGS) entry which is preliminary data.</text>
</comment>
<sequence length="256" mass="29851">MGQNPPLNEAGLETLTKKCKQGEAVDSFASVFGCIQPSRDIPFEKEDLLLFLGVCRPSSLRSFKNIITTKECRGHQKLQAFFYPILGSVIPIVEIYKIRESRVNCQEFMTQIPVKVVDYWGKRNTDPQVALECYTNLLKDLLKVFVSPHTSFHDMAEVLECLNDNLKPLFEKDDYQPVLKDLMVKLQSREKMVAVKEWCTWLGFFYQAWYDSDAESNIKWQLELTECHYIFCLCIMHATILKWKEKSSFWSFCELL</sequence>
<protein>
    <submittedName>
        <fullName evidence="1">Uncharacterized protein</fullName>
    </submittedName>
</protein>